<comment type="subcellular location">
    <subcellularLocation>
        <location evidence="1">Membrane</location>
        <topology evidence="1">Multi-pass membrane protein</topology>
    </subcellularLocation>
</comment>
<evidence type="ECO:0000256" key="4">
    <source>
        <dbReference type="ARBA" id="ARBA00023136"/>
    </source>
</evidence>
<dbReference type="InterPro" id="IPR018393">
    <property type="entry name" value="NADHpl_OxRdtase_5_subgr"/>
</dbReference>
<dbReference type="GO" id="GO:0003954">
    <property type="term" value="F:NADH dehydrogenase activity"/>
    <property type="evidence" value="ECO:0007669"/>
    <property type="project" value="TreeGrafter"/>
</dbReference>
<dbReference type="PANTHER" id="PTHR42829:SF2">
    <property type="entry name" value="NADH-UBIQUINONE OXIDOREDUCTASE CHAIN 5"/>
    <property type="match status" value="1"/>
</dbReference>
<dbReference type="Pfam" id="PF00662">
    <property type="entry name" value="Proton_antipo_N"/>
    <property type="match status" value="1"/>
</dbReference>
<feature type="transmembrane region" description="Helical" evidence="5">
    <location>
        <begin position="274"/>
        <end position="293"/>
    </location>
</feature>
<feature type="transmembrane region" description="Helical" evidence="5">
    <location>
        <begin position="195"/>
        <end position="216"/>
    </location>
</feature>
<dbReference type="EMBL" id="UINC01001678">
    <property type="protein sequence ID" value="SUZ86369.1"/>
    <property type="molecule type" value="Genomic_DNA"/>
</dbReference>
<evidence type="ECO:0000256" key="2">
    <source>
        <dbReference type="ARBA" id="ARBA00022692"/>
    </source>
</evidence>
<feature type="transmembrane region" description="Helical" evidence="5">
    <location>
        <begin position="408"/>
        <end position="426"/>
    </location>
</feature>
<feature type="transmembrane region" description="Helical" evidence="5">
    <location>
        <begin position="61"/>
        <end position="79"/>
    </location>
</feature>
<dbReference type="PANTHER" id="PTHR42829">
    <property type="entry name" value="NADH-UBIQUINONE OXIDOREDUCTASE CHAIN 5"/>
    <property type="match status" value="1"/>
</dbReference>
<dbReference type="InterPro" id="IPR001750">
    <property type="entry name" value="ND/Mrp_TM"/>
</dbReference>
<dbReference type="NCBIfam" id="TIGR01974">
    <property type="entry name" value="NDH_I_L"/>
    <property type="match status" value="1"/>
</dbReference>
<dbReference type="GO" id="GO:0015990">
    <property type="term" value="P:electron transport coupled proton transport"/>
    <property type="evidence" value="ECO:0007669"/>
    <property type="project" value="TreeGrafter"/>
</dbReference>
<feature type="transmembrane region" description="Helical" evidence="5">
    <location>
        <begin position="237"/>
        <end position="254"/>
    </location>
</feature>
<dbReference type="PRINTS" id="PR01435">
    <property type="entry name" value="NPOXDRDTASE5"/>
</dbReference>
<evidence type="ECO:0000256" key="3">
    <source>
        <dbReference type="ARBA" id="ARBA00022989"/>
    </source>
</evidence>
<dbReference type="Pfam" id="PF00361">
    <property type="entry name" value="Proton_antipo_M"/>
    <property type="match status" value="1"/>
</dbReference>
<feature type="transmembrane region" description="Helical" evidence="5">
    <location>
        <begin position="314"/>
        <end position="336"/>
    </location>
</feature>
<dbReference type="GO" id="GO:0042773">
    <property type="term" value="P:ATP synthesis coupled electron transport"/>
    <property type="evidence" value="ECO:0007669"/>
    <property type="project" value="InterPro"/>
</dbReference>
<evidence type="ECO:0000259" key="6">
    <source>
        <dbReference type="Pfam" id="PF00361"/>
    </source>
</evidence>
<proteinExistence type="predicted"/>
<feature type="transmembrane region" description="Helical" evidence="5">
    <location>
        <begin position="172"/>
        <end position="189"/>
    </location>
</feature>
<evidence type="ECO:0000256" key="1">
    <source>
        <dbReference type="ARBA" id="ARBA00004141"/>
    </source>
</evidence>
<feature type="domain" description="NADH:quinone oxidoreductase/Mrp antiporter transmembrane" evidence="6">
    <location>
        <begin position="191"/>
        <end position="477"/>
    </location>
</feature>
<feature type="transmembrane region" description="Helical" evidence="5">
    <location>
        <begin position="532"/>
        <end position="551"/>
    </location>
</feature>
<evidence type="ECO:0000256" key="5">
    <source>
        <dbReference type="SAM" id="Phobius"/>
    </source>
</evidence>
<evidence type="ECO:0000259" key="7">
    <source>
        <dbReference type="Pfam" id="PF00662"/>
    </source>
</evidence>
<feature type="transmembrane region" description="Helical" evidence="5">
    <location>
        <begin position="348"/>
        <end position="369"/>
    </location>
</feature>
<dbReference type="InterPro" id="IPR003945">
    <property type="entry name" value="NU5C-like"/>
</dbReference>
<reference evidence="8" key="1">
    <citation type="submission" date="2018-05" db="EMBL/GenBank/DDBJ databases">
        <authorList>
            <person name="Lanie J.A."/>
            <person name="Ng W.-L."/>
            <person name="Kazmierczak K.M."/>
            <person name="Andrzejewski T.M."/>
            <person name="Davidsen T.M."/>
            <person name="Wayne K.J."/>
            <person name="Tettelin H."/>
            <person name="Glass J.I."/>
            <person name="Rusch D."/>
            <person name="Podicherti R."/>
            <person name="Tsui H.-C.T."/>
            <person name="Winkler M.E."/>
        </authorList>
    </citation>
    <scope>NUCLEOTIDE SEQUENCE</scope>
</reference>
<feature type="transmembrane region" description="Helical" evidence="5">
    <location>
        <begin position="486"/>
        <end position="512"/>
    </location>
</feature>
<organism evidence="8">
    <name type="scientific">marine metagenome</name>
    <dbReference type="NCBI Taxonomy" id="408172"/>
    <lineage>
        <taxon>unclassified sequences</taxon>
        <taxon>metagenomes</taxon>
        <taxon>ecological metagenomes</taxon>
    </lineage>
</organism>
<feature type="domain" description="NADH-Ubiquinone oxidoreductase (complex I) chain 5 N-terminal" evidence="7">
    <location>
        <begin position="125"/>
        <end position="175"/>
    </location>
</feature>
<dbReference type="GO" id="GO:0008137">
    <property type="term" value="F:NADH dehydrogenase (ubiquinone) activity"/>
    <property type="evidence" value="ECO:0007669"/>
    <property type="project" value="InterPro"/>
</dbReference>
<evidence type="ECO:0008006" key="9">
    <source>
        <dbReference type="Google" id="ProtNLM"/>
    </source>
</evidence>
<dbReference type="Gene3D" id="1.20.5.2700">
    <property type="match status" value="2"/>
</dbReference>
<dbReference type="AlphaFoldDB" id="A0A381R6I2"/>
<sequence>MTELLTIAASTDGGGLALGITEGGNWFLRNVWLIPLLPALSFVGILFFGKRMPRGGSELGVATLGIAFLLAVVTGAAWVDHRDDYHGEEVHRAVVVHDAHADAHADDHGVGHGHPSLAVHRTATWFQTNGVEFTVGTLVDGPAVMMLLVVTLVSLLVHVYSTDYVHGDRRYTHFFAFLSLFSASMLLLVVSENTLQLLCAWELVGVCSFVLIGHWWEEKPNSDAALKAFLTNRVGDMGLLVGVTVLFFAVGSALPDRFGSFSIAETNALASSGALPHTTLLIASCCLMAAVMSKSGQFFLHTWLPDAMAGPTPVSALIHAATMVVAGVFMIARMYGVFFEGFQIGGSSINLMAFIGGLTTIVGACLAFVQRDIKKVLAYSTISQLGYMVMALGVGAWTAAMFHLFTHAFFKACLFLGSGSVSHAVHSFDMKSDMGGLRKHMPHTYRTFMIGTVALAGLPPLAGFWSKDEILVGTGGWGLLGGTGGNGAYTLMLGMGMLTAALTAAYMTRCVYLTFFGEFRGHGQPHESGPRITVPLWILAGLAVVAGFVNLPKGFQMAPGSLQERFGHFVEPVAGYFPAISHGTPSWSLAVVSTLVVVGGIAAAGWYYFVKVEAASKVAGTSLTELPDGPTTKYPLARMGHTLLANKYYLDHLYNEVVVDGTKGPVARFAYRINQQVIDRTVDLVGETAVKAGVVVYEKVDQLVVDGAVNASGSASSATGEELRKINSGKVQSYAAILFAAATVLAGVLIVIV</sequence>
<dbReference type="GO" id="GO:0016020">
    <property type="term" value="C:membrane"/>
    <property type="evidence" value="ECO:0007669"/>
    <property type="project" value="UniProtKB-SubCell"/>
</dbReference>
<feature type="transmembrane region" description="Helical" evidence="5">
    <location>
        <begin position="734"/>
        <end position="752"/>
    </location>
</feature>
<keyword evidence="2 5" id="KW-0812">Transmembrane</keyword>
<dbReference type="InterPro" id="IPR001516">
    <property type="entry name" value="Proton_antipo_N"/>
</dbReference>
<feature type="transmembrane region" description="Helical" evidence="5">
    <location>
        <begin position="376"/>
        <end position="402"/>
    </location>
</feature>
<keyword evidence="4 5" id="KW-0472">Membrane</keyword>
<name>A0A381R6I2_9ZZZZ</name>
<feature type="transmembrane region" description="Helical" evidence="5">
    <location>
        <begin position="447"/>
        <end position="466"/>
    </location>
</feature>
<feature type="transmembrane region" description="Helical" evidence="5">
    <location>
        <begin position="29"/>
        <end position="49"/>
    </location>
</feature>
<protein>
    <recommendedName>
        <fullName evidence="9">NADH:quinone oxidoreductase/Mrp antiporter membrane subunit domain-containing protein</fullName>
    </recommendedName>
</protein>
<feature type="transmembrane region" description="Helical" evidence="5">
    <location>
        <begin position="587"/>
        <end position="609"/>
    </location>
</feature>
<keyword evidence="3 5" id="KW-1133">Transmembrane helix</keyword>
<evidence type="ECO:0000313" key="8">
    <source>
        <dbReference type="EMBL" id="SUZ86369.1"/>
    </source>
</evidence>
<accession>A0A381R6I2</accession>
<feature type="transmembrane region" description="Helical" evidence="5">
    <location>
        <begin position="143"/>
        <end position="160"/>
    </location>
</feature>
<gene>
    <name evidence="8" type="ORF">METZ01_LOCUS39223</name>
</gene>
<dbReference type="PRINTS" id="PR01434">
    <property type="entry name" value="NADHDHGNASE5"/>
</dbReference>